<dbReference type="PROSITE" id="PS51462">
    <property type="entry name" value="NUDIX"/>
    <property type="match status" value="1"/>
</dbReference>
<comment type="subcellular location">
    <subcellularLocation>
        <location evidence="1">Membrane</location>
        <topology evidence="1">Multi-pass membrane protein</topology>
    </subcellularLocation>
</comment>
<dbReference type="InterPro" id="IPR015797">
    <property type="entry name" value="NUDIX_hydrolase-like_dom_sf"/>
</dbReference>
<feature type="compositionally biased region" description="Basic and acidic residues" evidence="5">
    <location>
        <begin position="184"/>
        <end position="198"/>
    </location>
</feature>
<dbReference type="InterPro" id="IPR003689">
    <property type="entry name" value="ZIP"/>
</dbReference>
<feature type="transmembrane region" description="Helical" evidence="6">
    <location>
        <begin position="313"/>
        <end position="333"/>
    </location>
</feature>
<dbReference type="Proteomes" id="UP000815677">
    <property type="component" value="Unassembled WGS sequence"/>
</dbReference>
<evidence type="ECO:0000313" key="10">
    <source>
        <dbReference type="Proteomes" id="UP000815677"/>
    </source>
</evidence>
<accession>A0ABQ0LCH3</accession>
<dbReference type="InterPro" id="IPR000086">
    <property type="entry name" value="NUDIX_hydrolase_dom"/>
</dbReference>
<feature type="signal peptide" evidence="7">
    <location>
        <begin position="1"/>
        <end position="20"/>
    </location>
</feature>
<sequence length="627" mass="68057">MPRRSFTLLLLTLLVALVAAETGKHDEGGFMPGPEVPIFAEELEDHCQPIWRLSMVKKTLEAEASPVMRKVFAVLFPFGPAWNSILGTFYISSVPNFILAFIPAQINANTLNTMTAFATGGLLSDVFLHLIPHAFMGEHHGDGVQFVMVEEKRNILIGLGIFVGFAAFFMMEKTLRVLGGEEGGEGHSHSHSHSHSENKTTASGVATGSENGAARSRKGSKKSEAKEGAKEEEDAAKSAAGPSKMSAYLNLFGDFVHNITDGLAMAASFYASPLIGATTTLACFAHEIPHEIADYSILIRSGFTKRQAMQSQFVTAVGAFVGTFIGIAVASGSGASHSDRVDLAAAVRQEASGLLGTTTQLSDLVIPFVAGGFLYIGAVAVLPTWVGYCWRCALLRVLQTFDREQERGSGAARVCGDGGGGLVHVFGRPLLLHHHDHRGHASSPPFEWSGPAPRDVSRSSSLSLPASIWRVTGPCRFPKRCPPSPHLRRPAMGTKGRTTPRVVCCAIPIARQASKILLITSRKRPDNWVLPKGGWEASDVRLENAASREALEEAGVRGTISRYVTTQQTPSTIYHFYELDVASLEQDWLESNERRREWVDYAEAVRRLEWKVELANGLRLCTLAPSR</sequence>
<proteinExistence type="predicted"/>
<dbReference type="Pfam" id="PF02535">
    <property type="entry name" value="Zip"/>
    <property type="match status" value="1"/>
</dbReference>
<dbReference type="Gene3D" id="3.90.79.10">
    <property type="entry name" value="Nucleoside Triphosphate Pyrophosphohydrolase"/>
    <property type="match status" value="1"/>
</dbReference>
<dbReference type="PANTHER" id="PTHR16950:SF16">
    <property type="entry name" value="ZINC TRANSPORTER ZIP13"/>
    <property type="match status" value="1"/>
</dbReference>
<organism evidence="9 10">
    <name type="scientific">Mycena chlorophos</name>
    <name type="common">Agaric fungus</name>
    <name type="synonym">Agaricus chlorophos</name>
    <dbReference type="NCBI Taxonomy" id="658473"/>
    <lineage>
        <taxon>Eukaryota</taxon>
        <taxon>Fungi</taxon>
        <taxon>Dikarya</taxon>
        <taxon>Basidiomycota</taxon>
        <taxon>Agaricomycotina</taxon>
        <taxon>Agaricomycetes</taxon>
        <taxon>Agaricomycetidae</taxon>
        <taxon>Agaricales</taxon>
        <taxon>Marasmiineae</taxon>
        <taxon>Mycenaceae</taxon>
        <taxon>Mycena</taxon>
    </lineage>
</organism>
<dbReference type="SUPFAM" id="SSF55811">
    <property type="entry name" value="Nudix"/>
    <property type="match status" value="1"/>
</dbReference>
<keyword evidence="4 6" id="KW-0472">Membrane</keyword>
<feature type="transmembrane region" description="Helical" evidence="6">
    <location>
        <begin position="81"/>
        <end position="102"/>
    </location>
</feature>
<evidence type="ECO:0000256" key="1">
    <source>
        <dbReference type="ARBA" id="ARBA00004141"/>
    </source>
</evidence>
<dbReference type="PANTHER" id="PTHR16950">
    <property type="entry name" value="ZINC TRANSPORTER SLC39A7 HISTIDINE-RICH MEMBRANE PROTEIN KE4"/>
    <property type="match status" value="1"/>
</dbReference>
<evidence type="ECO:0000256" key="5">
    <source>
        <dbReference type="SAM" id="MobiDB-lite"/>
    </source>
</evidence>
<evidence type="ECO:0000256" key="3">
    <source>
        <dbReference type="ARBA" id="ARBA00022989"/>
    </source>
</evidence>
<reference evidence="9" key="1">
    <citation type="submission" date="2014-09" db="EMBL/GenBank/DDBJ databases">
        <title>Genome sequence of the luminous mushroom Mycena chlorophos for searching fungal bioluminescence genes.</title>
        <authorList>
            <person name="Tanaka Y."/>
            <person name="Kasuga D."/>
            <person name="Oba Y."/>
            <person name="Hase S."/>
            <person name="Sato K."/>
            <person name="Oba Y."/>
            <person name="Sakakibara Y."/>
        </authorList>
    </citation>
    <scope>NUCLEOTIDE SEQUENCE</scope>
</reference>
<feature type="transmembrane region" description="Helical" evidence="6">
    <location>
        <begin position="155"/>
        <end position="171"/>
    </location>
</feature>
<dbReference type="EMBL" id="DF844911">
    <property type="protein sequence ID" value="GAT48736.1"/>
    <property type="molecule type" value="Genomic_DNA"/>
</dbReference>
<evidence type="ECO:0000256" key="4">
    <source>
        <dbReference type="ARBA" id="ARBA00023136"/>
    </source>
</evidence>
<evidence type="ECO:0000256" key="7">
    <source>
        <dbReference type="SAM" id="SignalP"/>
    </source>
</evidence>
<evidence type="ECO:0000256" key="6">
    <source>
        <dbReference type="SAM" id="Phobius"/>
    </source>
</evidence>
<evidence type="ECO:0000259" key="8">
    <source>
        <dbReference type="PROSITE" id="PS51462"/>
    </source>
</evidence>
<keyword evidence="7" id="KW-0732">Signal</keyword>
<gene>
    <name evidence="9" type="ORF">MCHLO_06115</name>
</gene>
<dbReference type="CDD" id="cd04666">
    <property type="entry name" value="NUDIX_DIPP2_like_Nudt4"/>
    <property type="match status" value="1"/>
</dbReference>
<protein>
    <submittedName>
        <fullName evidence="9">Zinc/iron permease</fullName>
    </submittedName>
</protein>
<feature type="chain" id="PRO_5046100594" evidence="7">
    <location>
        <begin position="21"/>
        <end position="627"/>
    </location>
</feature>
<evidence type="ECO:0000313" key="9">
    <source>
        <dbReference type="EMBL" id="GAT48736.1"/>
    </source>
</evidence>
<dbReference type="Pfam" id="PF00293">
    <property type="entry name" value="NUDIX"/>
    <property type="match status" value="1"/>
</dbReference>
<feature type="domain" description="Nudix hydrolase" evidence="8">
    <location>
        <begin position="500"/>
        <end position="622"/>
    </location>
</feature>
<name>A0ABQ0LCH3_MYCCL</name>
<evidence type="ECO:0000256" key="2">
    <source>
        <dbReference type="ARBA" id="ARBA00022692"/>
    </source>
</evidence>
<keyword evidence="3 6" id="KW-1133">Transmembrane helix</keyword>
<feature type="transmembrane region" description="Helical" evidence="6">
    <location>
        <begin position="364"/>
        <end position="386"/>
    </location>
</feature>
<feature type="compositionally biased region" description="Polar residues" evidence="5">
    <location>
        <begin position="199"/>
        <end position="210"/>
    </location>
</feature>
<keyword evidence="2 6" id="KW-0812">Transmembrane</keyword>
<keyword evidence="10" id="KW-1185">Reference proteome</keyword>
<dbReference type="InterPro" id="IPR047198">
    <property type="entry name" value="DDP-like_NUDIX"/>
</dbReference>
<feature type="region of interest" description="Disordered" evidence="5">
    <location>
        <begin position="180"/>
        <end position="238"/>
    </location>
</feature>